<dbReference type="AlphaFoldDB" id="A0A9D1KPI4"/>
<reference evidence="4" key="2">
    <citation type="journal article" date="2021" name="PeerJ">
        <title>Extensive microbial diversity within the chicken gut microbiome revealed by metagenomics and culture.</title>
        <authorList>
            <person name="Gilroy R."/>
            <person name="Ravi A."/>
            <person name="Getino M."/>
            <person name="Pursley I."/>
            <person name="Horton D.L."/>
            <person name="Alikhan N.F."/>
            <person name="Baker D."/>
            <person name="Gharbi K."/>
            <person name="Hall N."/>
            <person name="Watson M."/>
            <person name="Adriaenssens E.M."/>
            <person name="Foster-Nyarko E."/>
            <person name="Jarju S."/>
            <person name="Secka A."/>
            <person name="Antonio M."/>
            <person name="Oren A."/>
            <person name="Chaudhuri R.R."/>
            <person name="La Ragione R."/>
            <person name="Hildebrand F."/>
            <person name="Pallen M.J."/>
        </authorList>
    </citation>
    <scope>NUCLEOTIDE SEQUENCE</scope>
    <source>
        <strain evidence="4">CHK181-108</strain>
    </source>
</reference>
<dbReference type="Pfam" id="PF00395">
    <property type="entry name" value="SLH"/>
    <property type="match status" value="1"/>
</dbReference>
<dbReference type="EMBL" id="DVLU01000028">
    <property type="protein sequence ID" value="HIT84914.1"/>
    <property type="molecule type" value="Genomic_DNA"/>
</dbReference>
<name>A0A9D1KPI4_9FIRM</name>
<sequence>MKRIIGICFLALTMLFNSSFVLAADDEESTSNLTDSQRETISLLNSLGIFDELGEEDAEGNITRAEFAEIAVRVVGGDDQLSESPRRIYVDVLPEDEGAASIEYLYNSGLMLGYENAEFKPQELIKVEEAATVLVKALGYTNWAEYDGGWVDGYYSIALKEGLLDGVEGARGEAITYTDLAIMVRNTLECREFVVKNGFEQGLPVEETQTGTAYMSYALNIYMYTGIVDGVGETSLSDADTEFRSDMCSIDGEMFNMGEVDMTPYLGMRVKVYYLAENYDYTVLFVTEDRNSNNVVEIAADDINSASTSSVNYVSGTRDRIADISSDAIFIYNGKRLETVSDLDLMIGDGSLKLISNDGNDRADVVVITEYKTYIVSKAVVTDYILHFKYDAPSLDLSGDEYTVKYYMDGEEAEFANITTNSVLSIAMSKNLTGNILVNVYISNNKVEGTVTRVESVGKTKLAALEDGTEYYFTSEYMSRLESGQGNTYEPTPGVAGTLYIDYFGKLAAYMTGGTGKNYAYVVKCWYDENEEKGQVRLFTKDGEFIDLALVDDVSMNGSRVSPANVRGQLEKTGEGGEVYQLIIYNSNSDEEITSIETAVDMTLETAQNGYYIAQEDEFVLNYVRATGAMRFYKNMAEHLPYCYVDGETIQFMVPADKTDEKNYSVLTKPETTDVAFPGPIYIYDAKESGRIGALVTNTKASNRYDTPVVINNVYEGIDEDGEVCTGLEFANGTKMLINSDASIEPVTGGRWEEATDYDGYTFKDLKRGDVIEYITDGSNNIDKLRIVVKSDNIGGLRLNGTDQEWIQRSGNMVAEVISVADSRTALVKYSYQKGGNMIYQTMLVNGPTYRYDSTENMVYNSSMADLMPGDIVLINSFWWSPNLVVIFR</sequence>
<evidence type="ECO:0000256" key="1">
    <source>
        <dbReference type="ARBA" id="ARBA00022737"/>
    </source>
</evidence>
<evidence type="ECO:0000313" key="5">
    <source>
        <dbReference type="Proteomes" id="UP000824165"/>
    </source>
</evidence>
<reference evidence="4" key="1">
    <citation type="submission" date="2020-10" db="EMBL/GenBank/DDBJ databases">
        <authorList>
            <person name="Gilroy R."/>
        </authorList>
    </citation>
    <scope>NUCLEOTIDE SEQUENCE</scope>
    <source>
        <strain evidence="4">CHK181-108</strain>
    </source>
</reference>
<evidence type="ECO:0000313" key="4">
    <source>
        <dbReference type="EMBL" id="HIT84914.1"/>
    </source>
</evidence>
<dbReference type="Proteomes" id="UP000824165">
    <property type="component" value="Unassembled WGS sequence"/>
</dbReference>
<dbReference type="PROSITE" id="PS51272">
    <property type="entry name" value="SLH"/>
    <property type="match status" value="1"/>
</dbReference>
<proteinExistence type="predicted"/>
<protein>
    <submittedName>
        <fullName evidence="4">S-layer homology domain-containing protein</fullName>
    </submittedName>
</protein>
<feature type="chain" id="PRO_5038504133" evidence="2">
    <location>
        <begin position="24"/>
        <end position="889"/>
    </location>
</feature>
<accession>A0A9D1KPI4</accession>
<evidence type="ECO:0000259" key="3">
    <source>
        <dbReference type="PROSITE" id="PS51272"/>
    </source>
</evidence>
<keyword evidence="2" id="KW-0732">Signal</keyword>
<organism evidence="4 5">
    <name type="scientific">Candidatus Ornithomonoglobus intestinigallinarum</name>
    <dbReference type="NCBI Taxonomy" id="2840894"/>
    <lineage>
        <taxon>Bacteria</taxon>
        <taxon>Bacillati</taxon>
        <taxon>Bacillota</taxon>
        <taxon>Clostridia</taxon>
        <taxon>Candidatus Ornithomonoglobus</taxon>
    </lineage>
</organism>
<feature type="domain" description="SLH" evidence="3">
    <location>
        <begin position="85"/>
        <end position="148"/>
    </location>
</feature>
<evidence type="ECO:0000256" key="2">
    <source>
        <dbReference type="SAM" id="SignalP"/>
    </source>
</evidence>
<feature type="signal peptide" evidence="2">
    <location>
        <begin position="1"/>
        <end position="23"/>
    </location>
</feature>
<keyword evidence="1" id="KW-0677">Repeat</keyword>
<comment type="caution">
    <text evidence="4">The sequence shown here is derived from an EMBL/GenBank/DDBJ whole genome shotgun (WGS) entry which is preliminary data.</text>
</comment>
<gene>
    <name evidence="4" type="ORF">IAA60_03295</name>
</gene>
<dbReference type="InterPro" id="IPR001119">
    <property type="entry name" value="SLH_dom"/>
</dbReference>